<protein>
    <recommendedName>
        <fullName evidence="2">C-type lectin domain-containing protein</fullName>
    </recommendedName>
</protein>
<dbReference type="InterPro" id="IPR018378">
    <property type="entry name" value="C-type_lectin_CS"/>
</dbReference>
<dbReference type="SUPFAM" id="SSF56436">
    <property type="entry name" value="C-type lectin-like"/>
    <property type="match status" value="1"/>
</dbReference>
<evidence type="ECO:0000313" key="4">
    <source>
        <dbReference type="Proteomes" id="UP000245119"/>
    </source>
</evidence>
<dbReference type="PROSITE" id="PS00615">
    <property type="entry name" value="C_TYPE_LECTIN_1"/>
    <property type="match status" value="1"/>
</dbReference>
<accession>A0A2T7PEF3</accession>
<dbReference type="SMART" id="SM00034">
    <property type="entry name" value="CLECT"/>
    <property type="match status" value="1"/>
</dbReference>
<organism evidence="3 4">
    <name type="scientific">Pomacea canaliculata</name>
    <name type="common">Golden apple snail</name>
    <dbReference type="NCBI Taxonomy" id="400727"/>
    <lineage>
        <taxon>Eukaryota</taxon>
        <taxon>Metazoa</taxon>
        <taxon>Spiralia</taxon>
        <taxon>Lophotrochozoa</taxon>
        <taxon>Mollusca</taxon>
        <taxon>Gastropoda</taxon>
        <taxon>Caenogastropoda</taxon>
        <taxon>Architaenioglossa</taxon>
        <taxon>Ampullarioidea</taxon>
        <taxon>Ampullariidae</taxon>
        <taxon>Pomacea</taxon>
    </lineage>
</organism>
<dbReference type="OrthoDB" id="6116695at2759"/>
<dbReference type="Pfam" id="PF00059">
    <property type="entry name" value="Lectin_C"/>
    <property type="match status" value="1"/>
</dbReference>
<evidence type="ECO:0000259" key="2">
    <source>
        <dbReference type="PROSITE" id="PS50041"/>
    </source>
</evidence>
<proteinExistence type="predicted"/>
<gene>
    <name evidence="3" type="ORF">C0Q70_07217</name>
</gene>
<reference evidence="3 4" key="1">
    <citation type="submission" date="2018-04" db="EMBL/GenBank/DDBJ databases">
        <title>The genome of golden apple snail Pomacea canaliculata provides insight into stress tolerance and invasive adaptation.</title>
        <authorList>
            <person name="Liu C."/>
            <person name="Liu B."/>
            <person name="Ren Y."/>
            <person name="Zhang Y."/>
            <person name="Wang H."/>
            <person name="Li S."/>
            <person name="Jiang F."/>
            <person name="Yin L."/>
            <person name="Zhang G."/>
            <person name="Qian W."/>
            <person name="Fan W."/>
        </authorList>
    </citation>
    <scope>NUCLEOTIDE SEQUENCE [LARGE SCALE GENOMIC DNA]</scope>
    <source>
        <strain evidence="3">SZHN2017</strain>
        <tissue evidence="3">Muscle</tissue>
    </source>
</reference>
<evidence type="ECO:0000313" key="3">
    <source>
        <dbReference type="EMBL" id="PVD31799.1"/>
    </source>
</evidence>
<dbReference type="AlphaFoldDB" id="A0A2T7PEF3"/>
<dbReference type="PANTHER" id="PTHR22803">
    <property type="entry name" value="MANNOSE, PHOSPHOLIPASE, LECTIN RECEPTOR RELATED"/>
    <property type="match status" value="1"/>
</dbReference>
<dbReference type="Gene3D" id="3.10.100.10">
    <property type="entry name" value="Mannose-Binding Protein A, subunit A"/>
    <property type="match status" value="1"/>
</dbReference>
<name>A0A2T7PEF3_POMCA</name>
<feature type="domain" description="C-type lectin" evidence="2">
    <location>
        <begin position="120"/>
        <end position="248"/>
    </location>
</feature>
<dbReference type="EMBL" id="PZQS01000004">
    <property type="protein sequence ID" value="PVD31799.1"/>
    <property type="molecule type" value="Genomic_DNA"/>
</dbReference>
<keyword evidence="4" id="KW-1185">Reference proteome</keyword>
<sequence>MSREMNDHQNRTDKHYADLEKESKETLADLQTEMDNKLARVEGRLTLKISELATTTAENLTRSAQDLASLEVRSASQMSELKNKLSNIQDTLTSHVTNTSQSHESLPSDVPQSLKIGTSFNKRCIKISNDSVDYQTAKANCLSEKAHLVIIKSRDVDGPVLRGVMTATKITLVSHSTFLFWVGADDMSTKGSFVWNDGSPLLTSSSLWYTGEPNNIGGNEDCVQMYINSDVLALNDNNCGKTFRYICEYEP</sequence>
<dbReference type="InterPro" id="IPR050111">
    <property type="entry name" value="C-type_lectin/snaclec_domain"/>
</dbReference>
<dbReference type="PROSITE" id="PS50041">
    <property type="entry name" value="C_TYPE_LECTIN_2"/>
    <property type="match status" value="1"/>
</dbReference>
<comment type="caution">
    <text evidence="3">The sequence shown here is derived from an EMBL/GenBank/DDBJ whole genome shotgun (WGS) entry which is preliminary data.</text>
</comment>
<dbReference type="InterPro" id="IPR001304">
    <property type="entry name" value="C-type_lectin-like"/>
</dbReference>
<evidence type="ECO:0000256" key="1">
    <source>
        <dbReference type="ARBA" id="ARBA00023157"/>
    </source>
</evidence>
<dbReference type="InterPro" id="IPR016187">
    <property type="entry name" value="CTDL_fold"/>
</dbReference>
<keyword evidence="1" id="KW-1015">Disulfide bond</keyword>
<dbReference type="Proteomes" id="UP000245119">
    <property type="component" value="Linkage Group LG4"/>
</dbReference>
<dbReference type="InterPro" id="IPR016186">
    <property type="entry name" value="C-type_lectin-like/link_sf"/>
</dbReference>